<dbReference type="GO" id="GO:0046872">
    <property type="term" value="F:metal ion binding"/>
    <property type="evidence" value="ECO:0007669"/>
    <property type="project" value="UniProtKB-KW"/>
</dbReference>
<feature type="domain" description="CENP-V/GFA" evidence="5">
    <location>
        <begin position="4"/>
        <end position="121"/>
    </location>
</feature>
<evidence type="ECO:0000256" key="4">
    <source>
        <dbReference type="ARBA" id="ARBA00023239"/>
    </source>
</evidence>
<dbReference type="RefSeq" id="WP_083499033.1">
    <property type="nucleotide sequence ID" value="NZ_CYPW01000024.1"/>
</dbReference>
<evidence type="ECO:0000256" key="3">
    <source>
        <dbReference type="ARBA" id="ARBA00022833"/>
    </source>
</evidence>
<name>A0A0P1FAF2_9RHOB</name>
<dbReference type="InterPro" id="IPR006913">
    <property type="entry name" value="CENP-V/GFA"/>
</dbReference>
<dbReference type="PANTHER" id="PTHR33337:SF40">
    <property type="entry name" value="CENP-V_GFA DOMAIN-CONTAINING PROTEIN-RELATED"/>
    <property type="match status" value="1"/>
</dbReference>
<dbReference type="OrthoDB" id="9807246at2"/>
<dbReference type="PANTHER" id="PTHR33337">
    <property type="entry name" value="GFA DOMAIN-CONTAINING PROTEIN"/>
    <property type="match status" value="1"/>
</dbReference>
<dbReference type="SUPFAM" id="SSF51316">
    <property type="entry name" value="Mss4-like"/>
    <property type="match status" value="1"/>
</dbReference>
<dbReference type="Proteomes" id="UP000054823">
    <property type="component" value="Unassembled WGS sequence"/>
</dbReference>
<dbReference type="PROSITE" id="PS51891">
    <property type="entry name" value="CENP_V_GFA"/>
    <property type="match status" value="1"/>
</dbReference>
<dbReference type="AlphaFoldDB" id="A0A0P1FAF2"/>
<dbReference type="GO" id="GO:0016846">
    <property type="term" value="F:carbon-sulfur lyase activity"/>
    <property type="evidence" value="ECO:0007669"/>
    <property type="project" value="InterPro"/>
</dbReference>
<dbReference type="Gene3D" id="3.90.1590.10">
    <property type="entry name" value="glutathione-dependent formaldehyde- activating enzyme (gfa)"/>
    <property type="match status" value="1"/>
</dbReference>
<dbReference type="EMBL" id="CYPW01000024">
    <property type="protein sequence ID" value="CUH53022.1"/>
    <property type="molecule type" value="Genomic_DNA"/>
</dbReference>
<evidence type="ECO:0000313" key="6">
    <source>
        <dbReference type="EMBL" id="CUH53022.1"/>
    </source>
</evidence>
<sequence length="154" mass="17211">MKDIKTTCECGRTHIKLHAAPRVRFRCHCTKCQAVYGAHYADALLFRRGQVRAEEPDSLKWIKTMRPSPLSRGVCRHCDQPMLGLLFGVFNIVPSDRLSDLALPPVSCDIYYGTRVRDLADNIPKHLGAVASYVGLTLPVMQVLALPGKRLPQN</sequence>
<keyword evidence="3" id="KW-0862">Zinc</keyword>
<proteinExistence type="inferred from homology"/>
<comment type="similarity">
    <text evidence="1">Belongs to the Gfa family.</text>
</comment>
<dbReference type="Pfam" id="PF04828">
    <property type="entry name" value="GFA"/>
    <property type="match status" value="1"/>
</dbReference>
<keyword evidence="2" id="KW-0479">Metal-binding</keyword>
<keyword evidence="4" id="KW-0456">Lyase</keyword>
<reference evidence="6 7" key="1">
    <citation type="submission" date="2015-09" db="EMBL/GenBank/DDBJ databases">
        <authorList>
            <consortium name="Swine Surveillance"/>
        </authorList>
    </citation>
    <scope>NUCLEOTIDE SEQUENCE [LARGE SCALE GENOMIC DNA]</scope>
    <source>
        <strain evidence="6 7">CECT 7688</strain>
    </source>
</reference>
<evidence type="ECO:0000256" key="2">
    <source>
        <dbReference type="ARBA" id="ARBA00022723"/>
    </source>
</evidence>
<accession>A0A0P1FAF2</accession>
<evidence type="ECO:0000259" key="5">
    <source>
        <dbReference type="PROSITE" id="PS51891"/>
    </source>
</evidence>
<evidence type="ECO:0000256" key="1">
    <source>
        <dbReference type="ARBA" id="ARBA00005495"/>
    </source>
</evidence>
<protein>
    <recommendedName>
        <fullName evidence="5">CENP-V/GFA domain-containing protein</fullName>
    </recommendedName>
</protein>
<gene>
    <name evidence="6" type="ORF">SHM7688_02473</name>
</gene>
<organism evidence="6 7">
    <name type="scientific">Shimia marina</name>
    <dbReference type="NCBI Taxonomy" id="321267"/>
    <lineage>
        <taxon>Bacteria</taxon>
        <taxon>Pseudomonadati</taxon>
        <taxon>Pseudomonadota</taxon>
        <taxon>Alphaproteobacteria</taxon>
        <taxon>Rhodobacterales</taxon>
        <taxon>Roseobacteraceae</taxon>
    </lineage>
</organism>
<dbReference type="InterPro" id="IPR011057">
    <property type="entry name" value="Mss4-like_sf"/>
</dbReference>
<keyword evidence="7" id="KW-1185">Reference proteome</keyword>
<evidence type="ECO:0000313" key="7">
    <source>
        <dbReference type="Proteomes" id="UP000054823"/>
    </source>
</evidence>